<dbReference type="InterPro" id="IPR008969">
    <property type="entry name" value="CarboxyPept-like_regulatory"/>
</dbReference>
<evidence type="ECO:0000313" key="2">
    <source>
        <dbReference type="EMBL" id="GAA4519917.1"/>
    </source>
</evidence>
<proteinExistence type="predicted"/>
<reference evidence="3" key="1">
    <citation type="journal article" date="2019" name="Int. J. Syst. Evol. Microbiol.">
        <title>The Global Catalogue of Microorganisms (GCM) 10K type strain sequencing project: providing services to taxonomists for standard genome sequencing and annotation.</title>
        <authorList>
            <consortium name="The Broad Institute Genomics Platform"/>
            <consortium name="The Broad Institute Genome Sequencing Center for Infectious Disease"/>
            <person name="Wu L."/>
            <person name="Ma J."/>
        </authorList>
    </citation>
    <scope>NUCLEOTIDE SEQUENCE [LARGE SCALE GENOMIC DNA]</scope>
    <source>
        <strain evidence="3">JCM 17858</strain>
    </source>
</reference>
<evidence type="ECO:0000313" key="3">
    <source>
        <dbReference type="Proteomes" id="UP001500394"/>
    </source>
</evidence>
<evidence type="ECO:0008006" key="4">
    <source>
        <dbReference type="Google" id="ProtNLM"/>
    </source>
</evidence>
<protein>
    <recommendedName>
        <fullName evidence="4">TonB-linked outer membrane protein, SusC/RagA family</fullName>
    </recommendedName>
</protein>
<keyword evidence="1" id="KW-0732">Signal</keyword>
<gene>
    <name evidence="2" type="ORF">GCM10023173_23590</name>
</gene>
<dbReference type="EMBL" id="BAABGR010000035">
    <property type="protein sequence ID" value="GAA4519917.1"/>
    <property type="molecule type" value="Genomic_DNA"/>
</dbReference>
<sequence length="252" mass="28605">MKRILAYIFVALALLLFVQQVEAQVSELPKVSGLVLEKGTGKRISDVNVVNTRTKRVVFTNAFGVFYIEAAVGDTLSITKVGYGPLKTVIYSNDDILLEMQPGIMLEEVVIARRSKRQDMEDILRDYSKKGIYNGGKNTLGTYLNSPATALYNLFGKDAKNMKRFEKFMSRELDAMAVDRIFNKEAVTKVTGLQGEELEHFMELYRPTYDQVSKWGQYDLLEYINKSFKAWDANGRPAPEKLPKLEIPPQNN</sequence>
<organism evidence="2 3">
    <name type="scientific">Sphingobacterium thermophilum</name>
    <dbReference type="NCBI Taxonomy" id="768534"/>
    <lineage>
        <taxon>Bacteria</taxon>
        <taxon>Pseudomonadati</taxon>
        <taxon>Bacteroidota</taxon>
        <taxon>Sphingobacteriia</taxon>
        <taxon>Sphingobacteriales</taxon>
        <taxon>Sphingobacteriaceae</taxon>
        <taxon>Sphingobacterium</taxon>
    </lineage>
</organism>
<keyword evidence="3" id="KW-1185">Reference proteome</keyword>
<dbReference type="SUPFAM" id="SSF49464">
    <property type="entry name" value="Carboxypeptidase regulatory domain-like"/>
    <property type="match status" value="1"/>
</dbReference>
<accession>A0ABP8R6Y4</accession>
<dbReference type="Proteomes" id="UP001500394">
    <property type="component" value="Unassembled WGS sequence"/>
</dbReference>
<feature type="chain" id="PRO_5046495716" description="TonB-linked outer membrane protein, SusC/RagA family" evidence="1">
    <location>
        <begin position="24"/>
        <end position="252"/>
    </location>
</feature>
<evidence type="ECO:0000256" key="1">
    <source>
        <dbReference type="SAM" id="SignalP"/>
    </source>
</evidence>
<feature type="signal peptide" evidence="1">
    <location>
        <begin position="1"/>
        <end position="23"/>
    </location>
</feature>
<dbReference type="RefSeq" id="WP_345068688.1">
    <property type="nucleotide sequence ID" value="NZ_BAABGR010000035.1"/>
</dbReference>
<comment type="caution">
    <text evidence="2">The sequence shown here is derived from an EMBL/GenBank/DDBJ whole genome shotgun (WGS) entry which is preliminary data.</text>
</comment>
<name>A0ABP8R6Y4_9SPHI</name>